<evidence type="ECO:0000313" key="1">
    <source>
        <dbReference type="EMBL" id="MBL7257954.1"/>
    </source>
</evidence>
<protein>
    <submittedName>
        <fullName evidence="1">Uncharacterized protein</fullName>
    </submittedName>
</protein>
<accession>A0ABS1VTZ7</accession>
<dbReference type="RefSeq" id="WP_202994556.1">
    <property type="nucleotide sequence ID" value="NZ_JAENHO010000007.1"/>
</dbReference>
<comment type="caution">
    <text evidence="1">The sequence shown here is derived from an EMBL/GenBank/DDBJ whole genome shotgun (WGS) entry which is preliminary data.</text>
</comment>
<dbReference type="EMBL" id="JAENHO010000007">
    <property type="protein sequence ID" value="MBL7257954.1"/>
    <property type="molecule type" value="Genomic_DNA"/>
</dbReference>
<name>A0ABS1VTZ7_9ACTN</name>
<organism evidence="1 2">
    <name type="scientific">Paractinoplanes lichenicola</name>
    <dbReference type="NCBI Taxonomy" id="2802976"/>
    <lineage>
        <taxon>Bacteria</taxon>
        <taxon>Bacillati</taxon>
        <taxon>Actinomycetota</taxon>
        <taxon>Actinomycetes</taxon>
        <taxon>Micromonosporales</taxon>
        <taxon>Micromonosporaceae</taxon>
        <taxon>Paractinoplanes</taxon>
    </lineage>
</organism>
<sequence length="104" mass="11764">MDSVVIATGRWLYDGTAPMTVRIVRLDYDFWYAVGEANGDLDPDESPRLNADGYLFYVRHRPGWSDESEHFWPDSQGFATLEEAIAAAESAVPTAVTWRRHDQG</sequence>
<evidence type="ECO:0000313" key="2">
    <source>
        <dbReference type="Proteomes" id="UP000598996"/>
    </source>
</evidence>
<dbReference type="Proteomes" id="UP000598996">
    <property type="component" value="Unassembled WGS sequence"/>
</dbReference>
<keyword evidence="2" id="KW-1185">Reference proteome</keyword>
<gene>
    <name evidence="1" type="ORF">JKJ07_26980</name>
</gene>
<proteinExistence type="predicted"/>
<reference evidence="1 2" key="1">
    <citation type="submission" date="2021-01" db="EMBL/GenBank/DDBJ databases">
        <title>Actinoplanes sp. nov. LDG1-01 isolated from lichen.</title>
        <authorList>
            <person name="Saeng-In P."/>
            <person name="Phongsopitanun W."/>
            <person name="Kanchanasin P."/>
            <person name="Yuki M."/>
            <person name="Kudo T."/>
            <person name="Ohkuma M."/>
            <person name="Tanasupawat S."/>
        </authorList>
    </citation>
    <scope>NUCLEOTIDE SEQUENCE [LARGE SCALE GENOMIC DNA]</scope>
    <source>
        <strain evidence="1 2">LDG1-01</strain>
    </source>
</reference>